<dbReference type="CDD" id="cd16841">
    <property type="entry name" value="RraA_family"/>
    <property type="match status" value="1"/>
</dbReference>
<dbReference type="RefSeq" id="WP_120640987.1">
    <property type="nucleotide sequence ID" value="NZ_RAQU01000302.1"/>
</dbReference>
<sequence length="231" mass="24339">MTPVVVTRNPRAELPVIDRFAPLGVSTTHEASGRAPNLMKTYMRPAWPGASVAGSAVTVLAQPGDNWMIHVAVEQCQPGDILVVACTTDNTDGMFGDLLATSLKSRGVRGLVIDAGVRDVAVLREMSFPVWSRAISARGTVKATLGSVNVPVVCAGVAVRPGDIVVADDDGVVVVPAADIASTLAAAEKRQANEGEKREKLASGVLGLDLYNMRPALEKAGLRYVERLEDL</sequence>
<evidence type="ECO:0000313" key="10">
    <source>
        <dbReference type="EMBL" id="RKK01279.1"/>
    </source>
</evidence>
<dbReference type="PANTHER" id="PTHR33254">
    <property type="entry name" value="4-HYDROXY-4-METHYL-2-OXOGLUTARATE ALDOLASE 3-RELATED"/>
    <property type="match status" value="1"/>
</dbReference>
<keyword evidence="7" id="KW-0456">Lyase</keyword>
<comment type="cofactor">
    <cofactor evidence="2 9">
        <name>Mg(2+)</name>
        <dbReference type="ChEBI" id="CHEBI:18420"/>
    </cofactor>
</comment>
<evidence type="ECO:0000256" key="4">
    <source>
        <dbReference type="ARBA" id="ARBA00012213"/>
    </source>
</evidence>
<dbReference type="OrthoDB" id="9812532at2"/>
<dbReference type="Gene3D" id="3.50.30.40">
    <property type="entry name" value="Ribonuclease E inhibitor RraA/RraA-like"/>
    <property type="match status" value="1"/>
</dbReference>
<dbReference type="GO" id="GO:0019336">
    <property type="term" value="P:phenol-containing compound catabolic process"/>
    <property type="evidence" value="ECO:0007669"/>
    <property type="project" value="UniProtKB-ARBA"/>
</dbReference>
<accession>A0A3A9JQP1</accession>
<gene>
    <name evidence="10" type="primary">ligK</name>
    <name evidence="10" type="ORF">D6Z83_25820</name>
    <name evidence="11" type="ORF">EBE87_10955</name>
</gene>
<dbReference type="EC" id="4.1.3.17" evidence="4"/>
<dbReference type="FunCoup" id="A0A3A9JQP1">
    <property type="interactions" value="59"/>
</dbReference>
<dbReference type="PANTHER" id="PTHR33254:SF16">
    <property type="entry name" value="BLR3842 PROTEIN"/>
    <property type="match status" value="1"/>
</dbReference>
<dbReference type="NCBIfam" id="NF006731">
    <property type="entry name" value="PRK09262.1"/>
    <property type="match status" value="1"/>
</dbReference>
<evidence type="ECO:0000256" key="9">
    <source>
        <dbReference type="PIRSR" id="PIRSR605493-1"/>
    </source>
</evidence>
<dbReference type="InterPro" id="IPR005493">
    <property type="entry name" value="RraA/RraA-like"/>
</dbReference>
<dbReference type="SUPFAM" id="SSF89562">
    <property type="entry name" value="RraA-like"/>
    <property type="match status" value="1"/>
</dbReference>
<comment type="similarity">
    <text evidence="8">Belongs to the LigK/PcmE family.</text>
</comment>
<dbReference type="InterPro" id="IPR036704">
    <property type="entry name" value="RraA/RraA-like_sf"/>
</dbReference>
<reference evidence="10 13" key="1">
    <citation type="submission" date="2018-09" db="EMBL/GenBank/DDBJ databases">
        <title>Roseomonas sp. nov., isolated from feces of Tibetan antelopes in the Qinghai-Tibet plateau, China.</title>
        <authorList>
            <person name="Tian Z."/>
        </authorList>
    </citation>
    <scope>NUCLEOTIDE SEQUENCE [LARGE SCALE GENOMIC DNA]</scope>
    <source>
        <strain evidence="11 12">Z23</strain>
        <strain evidence="10 13">Z24</strain>
    </source>
</reference>
<evidence type="ECO:0000256" key="2">
    <source>
        <dbReference type="ARBA" id="ARBA00001946"/>
    </source>
</evidence>
<evidence type="ECO:0000313" key="13">
    <source>
        <dbReference type="Proteomes" id="UP000278036"/>
    </source>
</evidence>
<dbReference type="Pfam" id="PF03737">
    <property type="entry name" value="RraA-like"/>
    <property type="match status" value="1"/>
</dbReference>
<dbReference type="EMBL" id="RAQU01000302">
    <property type="protein sequence ID" value="RKK01279.1"/>
    <property type="molecule type" value="Genomic_DNA"/>
</dbReference>
<dbReference type="Proteomes" id="UP000278036">
    <property type="component" value="Unassembled WGS sequence"/>
</dbReference>
<keyword evidence="12" id="KW-1185">Reference proteome</keyword>
<dbReference type="NCBIfam" id="TIGR02798">
    <property type="entry name" value="ligK_PcmE"/>
    <property type="match status" value="1"/>
</dbReference>
<evidence type="ECO:0000256" key="7">
    <source>
        <dbReference type="ARBA" id="ARBA00023239"/>
    </source>
</evidence>
<evidence type="ECO:0000256" key="1">
    <source>
        <dbReference type="ARBA" id="ARBA00001342"/>
    </source>
</evidence>
<keyword evidence="5 9" id="KW-0479">Metal-binding</keyword>
<dbReference type="GO" id="GO:0072329">
    <property type="term" value="P:monocarboxylic acid catabolic process"/>
    <property type="evidence" value="ECO:0007669"/>
    <property type="project" value="UniProtKB-ARBA"/>
</dbReference>
<dbReference type="GO" id="GO:0047443">
    <property type="term" value="F:4-hydroxy-4-methyl-2-oxoglutarate aldolase activity"/>
    <property type="evidence" value="ECO:0007669"/>
    <property type="project" value="UniProtKB-EC"/>
</dbReference>
<proteinExistence type="inferred from homology"/>
<evidence type="ECO:0000256" key="3">
    <source>
        <dbReference type="ARBA" id="ARBA00011643"/>
    </source>
</evidence>
<dbReference type="FunFam" id="3.50.30.40:FF:000002">
    <property type="entry name" value="4-carboxy-4-hydroxy-2-oxoadipate aldolase/oxaloacetate decarboxylase"/>
    <property type="match status" value="1"/>
</dbReference>
<organism evidence="10 13">
    <name type="scientific">Teichococcus wenyumeiae</name>
    <dbReference type="NCBI Taxonomy" id="2478470"/>
    <lineage>
        <taxon>Bacteria</taxon>
        <taxon>Pseudomonadati</taxon>
        <taxon>Pseudomonadota</taxon>
        <taxon>Alphaproteobacteria</taxon>
        <taxon>Acetobacterales</taxon>
        <taxon>Roseomonadaceae</taxon>
        <taxon>Roseomonas</taxon>
    </lineage>
</organism>
<comment type="catalytic activity">
    <reaction evidence="1">
        <text>4-hydroxy-4-methyl-2-oxoglutarate = 2 pyruvate</text>
        <dbReference type="Rhea" id="RHEA:22748"/>
        <dbReference type="ChEBI" id="CHEBI:15361"/>
        <dbReference type="ChEBI" id="CHEBI:58276"/>
        <dbReference type="EC" id="4.1.3.17"/>
    </reaction>
</comment>
<evidence type="ECO:0000313" key="12">
    <source>
        <dbReference type="Proteomes" id="UP000274097"/>
    </source>
</evidence>
<dbReference type="GO" id="GO:0042537">
    <property type="term" value="P:benzene-containing compound metabolic process"/>
    <property type="evidence" value="ECO:0007669"/>
    <property type="project" value="UniProtKB-ARBA"/>
</dbReference>
<name>A0A3A9JQP1_9PROT</name>
<protein>
    <recommendedName>
        <fullName evidence="4">4-hydroxy-4-methyl-2-oxoglutarate aldolase</fullName>
        <ecNumber evidence="4">4.1.3.17</ecNumber>
    </recommendedName>
</protein>
<dbReference type="InParanoid" id="A0A3A9JQP1"/>
<feature type="binding site" evidence="9">
    <location>
        <position position="119"/>
    </location>
    <ligand>
        <name>Mg(2+)</name>
        <dbReference type="ChEBI" id="CHEBI:18420"/>
    </ligand>
</feature>
<comment type="caution">
    <text evidence="10">The sequence shown here is derived from an EMBL/GenBank/DDBJ whole genome shotgun (WGS) entry which is preliminary data.</text>
</comment>
<keyword evidence="6 9" id="KW-0460">Magnesium</keyword>
<dbReference type="GO" id="GO:0046872">
    <property type="term" value="F:metal ion binding"/>
    <property type="evidence" value="ECO:0007669"/>
    <property type="project" value="UniProtKB-KW"/>
</dbReference>
<evidence type="ECO:0000313" key="11">
    <source>
        <dbReference type="EMBL" id="RMI25116.1"/>
    </source>
</evidence>
<dbReference type="InterPro" id="IPR014165">
    <property type="entry name" value="LigK_PcmE"/>
</dbReference>
<dbReference type="Proteomes" id="UP000274097">
    <property type="component" value="Unassembled WGS sequence"/>
</dbReference>
<feature type="binding site" evidence="9">
    <location>
        <position position="118"/>
    </location>
    <ligand>
        <name>substrate</name>
    </ligand>
</feature>
<dbReference type="AlphaFoldDB" id="A0A3A9JQP1"/>
<evidence type="ECO:0000256" key="5">
    <source>
        <dbReference type="ARBA" id="ARBA00022723"/>
    </source>
</evidence>
<feature type="binding site" evidence="9">
    <location>
        <begin position="96"/>
        <end position="99"/>
    </location>
    <ligand>
        <name>substrate</name>
    </ligand>
</feature>
<evidence type="ECO:0000256" key="8">
    <source>
        <dbReference type="ARBA" id="ARBA00061585"/>
    </source>
</evidence>
<evidence type="ECO:0000256" key="6">
    <source>
        <dbReference type="ARBA" id="ARBA00022842"/>
    </source>
</evidence>
<comment type="subunit">
    <text evidence="3">Homohexamer.</text>
</comment>
<dbReference type="EMBL" id="RFLX01000006">
    <property type="protein sequence ID" value="RMI25116.1"/>
    <property type="molecule type" value="Genomic_DNA"/>
</dbReference>